<proteinExistence type="predicted"/>
<comment type="caution">
    <text evidence="1">The sequence shown here is derived from an EMBL/GenBank/DDBJ whole genome shotgun (WGS) entry which is preliminary data.</text>
</comment>
<name>A0A926UTG2_9CYAN</name>
<evidence type="ECO:0000313" key="2">
    <source>
        <dbReference type="Proteomes" id="UP000631421"/>
    </source>
</evidence>
<organism evidence="1 2">
    <name type="scientific">Pseudanabaena cinerea FACHB-1277</name>
    <dbReference type="NCBI Taxonomy" id="2949581"/>
    <lineage>
        <taxon>Bacteria</taxon>
        <taxon>Bacillati</taxon>
        <taxon>Cyanobacteriota</taxon>
        <taxon>Cyanophyceae</taxon>
        <taxon>Pseudanabaenales</taxon>
        <taxon>Pseudanabaenaceae</taxon>
        <taxon>Pseudanabaena</taxon>
        <taxon>Pseudanabaena cinerea</taxon>
    </lineage>
</organism>
<sequence length="201" mass="22576">MAYSDFTVEQIIDKFSLDFIEQDLFASQESTIQVSSWLLETLAKGKKFALTTSSEKAKSEFIIAPILLEVEAHFSTQLAIYSGKNLDSDREAGLVGECDFILGKGSTATFISTPIMAIVEAKRDNLENGLGQCAAQMYGAIRYNQKHGETLDKVYGCVTTGNLWQFLKLENKLLILDRNVFYLNELDRILSCFNTIVREFL</sequence>
<evidence type="ECO:0000313" key="1">
    <source>
        <dbReference type="EMBL" id="MBD2150969.1"/>
    </source>
</evidence>
<dbReference type="AlphaFoldDB" id="A0A926UTG2"/>
<dbReference type="RefSeq" id="WP_190351331.1">
    <property type="nucleotide sequence ID" value="NZ_JACJPY010000038.1"/>
</dbReference>
<dbReference type="Proteomes" id="UP000631421">
    <property type="component" value="Unassembled WGS sequence"/>
</dbReference>
<accession>A0A926UTG2</accession>
<reference evidence="1" key="2">
    <citation type="submission" date="2020-08" db="EMBL/GenBank/DDBJ databases">
        <authorList>
            <person name="Chen M."/>
            <person name="Teng W."/>
            <person name="Zhao L."/>
            <person name="Hu C."/>
            <person name="Zhou Y."/>
            <person name="Han B."/>
            <person name="Song L."/>
            <person name="Shu W."/>
        </authorList>
    </citation>
    <scope>NUCLEOTIDE SEQUENCE</scope>
    <source>
        <strain evidence="1">FACHB-1277</strain>
    </source>
</reference>
<keyword evidence="2" id="KW-1185">Reference proteome</keyword>
<protein>
    <submittedName>
        <fullName evidence="1">Uncharacterized protein</fullName>
    </submittedName>
</protein>
<dbReference type="EMBL" id="JACJPY010000038">
    <property type="protein sequence ID" value="MBD2150969.1"/>
    <property type="molecule type" value="Genomic_DNA"/>
</dbReference>
<gene>
    <name evidence="1" type="ORF">H6F44_12690</name>
</gene>
<reference evidence="1" key="1">
    <citation type="journal article" date="2015" name="ISME J.">
        <title>Draft Genome Sequence of Streptomyces incarnatus NRRL8089, which Produces the Nucleoside Antibiotic Sinefungin.</title>
        <authorList>
            <person name="Oshima K."/>
            <person name="Hattori M."/>
            <person name="Shimizu H."/>
            <person name="Fukuda K."/>
            <person name="Nemoto M."/>
            <person name="Inagaki K."/>
            <person name="Tamura T."/>
        </authorList>
    </citation>
    <scope>NUCLEOTIDE SEQUENCE</scope>
    <source>
        <strain evidence="1">FACHB-1277</strain>
    </source>
</reference>